<evidence type="ECO:0000256" key="4">
    <source>
        <dbReference type="ARBA" id="ARBA00022825"/>
    </source>
</evidence>
<keyword evidence="2" id="KW-0645">Protease</keyword>
<dbReference type="NCBIfam" id="NF003642">
    <property type="entry name" value="PRK05282.1"/>
    <property type="match status" value="1"/>
</dbReference>
<evidence type="ECO:0000256" key="3">
    <source>
        <dbReference type="ARBA" id="ARBA00022801"/>
    </source>
</evidence>
<gene>
    <name evidence="5" type="ORF">CAL28_20725</name>
</gene>
<keyword evidence="4" id="KW-0720">Serine protease</keyword>
<evidence type="ECO:0000256" key="1">
    <source>
        <dbReference type="ARBA" id="ARBA00006534"/>
    </source>
</evidence>
<dbReference type="Gene3D" id="3.40.50.880">
    <property type="match status" value="1"/>
</dbReference>
<sequence>MHLLLFSNSRSPDGSYLTHAREPLRALAGERRKTLFVPFAGVTTSWDDYTANVGKSLAPLGLELTGAHTVDAGAADRYDLILVGGGNTFQLVAECRRRGWLQAIAQRVRAGTPYSGWSAGANLACPTLCTTNDMPIVDPGGFDALGLIGFQINPHYTNALPAGHQGETRNDRIAEFLVANPAATVVGLPEGDWLAGDGKRMTFHGPHAGYVFRHGQAPVELRDGMAVDQAALPNPR</sequence>
<dbReference type="GO" id="GO:0008236">
    <property type="term" value="F:serine-type peptidase activity"/>
    <property type="evidence" value="ECO:0007669"/>
    <property type="project" value="UniProtKB-KW"/>
</dbReference>
<dbReference type="Pfam" id="PF03575">
    <property type="entry name" value="Peptidase_S51"/>
    <property type="match status" value="1"/>
</dbReference>
<accession>A0A261URE8</accession>
<dbReference type="Proteomes" id="UP000215767">
    <property type="component" value="Unassembled WGS sequence"/>
</dbReference>
<evidence type="ECO:0000256" key="2">
    <source>
        <dbReference type="ARBA" id="ARBA00022670"/>
    </source>
</evidence>
<evidence type="ECO:0000313" key="5">
    <source>
        <dbReference type="EMBL" id="OZI63493.1"/>
    </source>
</evidence>
<keyword evidence="6" id="KW-1185">Reference proteome</keyword>
<dbReference type="EMBL" id="NEVS01000004">
    <property type="protein sequence ID" value="OZI63493.1"/>
    <property type="molecule type" value="Genomic_DNA"/>
</dbReference>
<organism evidence="5 6">
    <name type="scientific">Bordetella genomosp. 11</name>
    <dbReference type="NCBI Taxonomy" id="1416808"/>
    <lineage>
        <taxon>Bacteria</taxon>
        <taxon>Pseudomonadati</taxon>
        <taxon>Pseudomonadota</taxon>
        <taxon>Betaproteobacteria</taxon>
        <taxon>Burkholderiales</taxon>
        <taxon>Alcaligenaceae</taxon>
        <taxon>Bordetella</taxon>
    </lineage>
</organism>
<dbReference type="GO" id="GO:0006508">
    <property type="term" value="P:proteolysis"/>
    <property type="evidence" value="ECO:0007669"/>
    <property type="project" value="UniProtKB-KW"/>
</dbReference>
<comment type="similarity">
    <text evidence="1">Belongs to the peptidase S51 family.</text>
</comment>
<dbReference type="SUPFAM" id="SSF52317">
    <property type="entry name" value="Class I glutamine amidotransferase-like"/>
    <property type="match status" value="1"/>
</dbReference>
<dbReference type="InterPro" id="IPR005320">
    <property type="entry name" value="Peptidase_S51"/>
</dbReference>
<keyword evidence="3" id="KW-0378">Hydrolase</keyword>
<evidence type="ECO:0000313" key="6">
    <source>
        <dbReference type="Proteomes" id="UP000215767"/>
    </source>
</evidence>
<dbReference type="InterPro" id="IPR029062">
    <property type="entry name" value="Class_I_gatase-like"/>
</dbReference>
<dbReference type="PANTHER" id="PTHR20842">
    <property type="entry name" value="PROTEASE S51 ALPHA-ASPARTYL DIPEPTIDASE"/>
    <property type="match status" value="1"/>
</dbReference>
<reference evidence="6" key="1">
    <citation type="submission" date="2017-05" db="EMBL/GenBank/DDBJ databases">
        <title>Complete and WGS of Bordetella genogroups.</title>
        <authorList>
            <person name="Spilker T."/>
            <person name="Lipuma J."/>
        </authorList>
    </citation>
    <scope>NUCLEOTIDE SEQUENCE [LARGE SCALE GENOMIC DNA]</scope>
    <source>
        <strain evidence="6">AU8856</strain>
    </source>
</reference>
<dbReference type="PANTHER" id="PTHR20842:SF0">
    <property type="entry name" value="ALPHA-ASPARTYL DIPEPTIDASE"/>
    <property type="match status" value="1"/>
</dbReference>
<dbReference type="AlphaFoldDB" id="A0A261URE8"/>
<proteinExistence type="inferred from homology"/>
<dbReference type="CDD" id="cd03146">
    <property type="entry name" value="GAT1_Peptidase_E"/>
    <property type="match status" value="1"/>
</dbReference>
<dbReference type="OrthoDB" id="3373764at2"/>
<name>A0A261URE8_9BORD</name>
<comment type="caution">
    <text evidence="5">The sequence shown here is derived from an EMBL/GenBank/DDBJ whole genome shotgun (WGS) entry which is preliminary data.</text>
</comment>
<protein>
    <submittedName>
        <fullName evidence="5">Dipeptidase E</fullName>
    </submittedName>
</protein>
<dbReference type="RefSeq" id="WP_094844754.1">
    <property type="nucleotide sequence ID" value="NZ_NEVS01000004.1"/>
</dbReference>